<proteinExistence type="predicted"/>
<dbReference type="Proteomes" id="UP000824160">
    <property type="component" value="Unassembled WGS sequence"/>
</dbReference>
<gene>
    <name evidence="2" type="ORF">IAC43_04945</name>
</gene>
<name>A0A9D1KRV8_9FIRM</name>
<organism evidence="2 3">
    <name type="scientific">Candidatus Faecivivens stercoripullorum</name>
    <dbReference type="NCBI Taxonomy" id="2840805"/>
    <lineage>
        <taxon>Bacteria</taxon>
        <taxon>Bacillati</taxon>
        <taxon>Bacillota</taxon>
        <taxon>Clostridia</taxon>
        <taxon>Eubacteriales</taxon>
        <taxon>Oscillospiraceae</taxon>
        <taxon>Oscillospiraceae incertae sedis</taxon>
        <taxon>Candidatus Faecivivens</taxon>
    </lineage>
</organism>
<reference evidence="2" key="2">
    <citation type="journal article" date="2021" name="PeerJ">
        <title>Extensive microbial diversity within the chicken gut microbiome revealed by metagenomics and culture.</title>
        <authorList>
            <person name="Gilroy R."/>
            <person name="Ravi A."/>
            <person name="Getino M."/>
            <person name="Pursley I."/>
            <person name="Horton D.L."/>
            <person name="Alikhan N.F."/>
            <person name="Baker D."/>
            <person name="Gharbi K."/>
            <person name="Hall N."/>
            <person name="Watson M."/>
            <person name="Adriaenssens E.M."/>
            <person name="Foster-Nyarko E."/>
            <person name="Jarju S."/>
            <person name="Secka A."/>
            <person name="Antonio M."/>
            <person name="Oren A."/>
            <person name="Chaudhuri R.R."/>
            <person name="La Ragione R."/>
            <person name="Hildebrand F."/>
            <person name="Pallen M.J."/>
        </authorList>
    </citation>
    <scope>NUCLEOTIDE SEQUENCE</scope>
    <source>
        <strain evidence="2">ChiBcec7-5410</strain>
    </source>
</reference>
<accession>A0A9D1KRV8</accession>
<dbReference type="AlphaFoldDB" id="A0A9D1KRV8"/>
<sequence length="361" mass="40292">NTIPVTGIFFRDEEDISVSQSGVLSCNYRIGQKVPIGSEVARLYKSQEAIDLQREIASLEDTLQSLQKAQDSANTSEVILPETLNSQIAQDVAKLIQARDTDDLSGLSDYRTSLTESFAKRQIIIDADTDYSGEISELEQQLYDMKQRDNASYTSYTSSVSGYFVDHVDGYEDICTDEYLADLTASELDKLIQQYGGYNADSSCVKVVTNHIWNFVLTVTEEEALSLSEGSSVQIRFPNQSETVKMVVSEMRRDVEAGKYMVILEGDIIDSYLLTTRVQSCELVVATYTGLKVPKSAIRYEDGVPGVYVVLMDKMYFRTINVVYETEDFVVSSASADESNPLKLYDTIIVEGVGLYNQKDV</sequence>
<evidence type="ECO:0000313" key="3">
    <source>
        <dbReference type="Proteomes" id="UP000824160"/>
    </source>
</evidence>
<evidence type="ECO:0000313" key="2">
    <source>
        <dbReference type="EMBL" id="HIT94510.1"/>
    </source>
</evidence>
<protein>
    <submittedName>
        <fullName evidence="2">Uncharacterized protein</fullName>
    </submittedName>
</protein>
<feature type="non-terminal residue" evidence="2">
    <location>
        <position position="1"/>
    </location>
</feature>
<reference evidence="2" key="1">
    <citation type="submission" date="2020-10" db="EMBL/GenBank/DDBJ databases">
        <authorList>
            <person name="Gilroy R."/>
        </authorList>
    </citation>
    <scope>NUCLEOTIDE SEQUENCE</scope>
    <source>
        <strain evidence="2">ChiBcec7-5410</strain>
    </source>
</reference>
<comment type="caution">
    <text evidence="2">The sequence shown here is derived from an EMBL/GenBank/DDBJ whole genome shotgun (WGS) entry which is preliminary data.</text>
</comment>
<feature type="coiled-coil region" evidence="1">
    <location>
        <begin position="49"/>
        <end position="76"/>
    </location>
</feature>
<dbReference type="EMBL" id="DVLW01000130">
    <property type="protein sequence ID" value="HIT94510.1"/>
    <property type="molecule type" value="Genomic_DNA"/>
</dbReference>
<evidence type="ECO:0000256" key="1">
    <source>
        <dbReference type="SAM" id="Coils"/>
    </source>
</evidence>
<keyword evidence="1" id="KW-0175">Coiled coil</keyword>